<comment type="caution">
    <text evidence="2">The sequence shown here is derived from an EMBL/GenBank/DDBJ whole genome shotgun (WGS) entry which is preliminary data.</text>
</comment>
<organism evidence="2 3">
    <name type="scientific">Protofrankia coriariae</name>
    <dbReference type="NCBI Taxonomy" id="1562887"/>
    <lineage>
        <taxon>Bacteria</taxon>
        <taxon>Bacillati</taxon>
        <taxon>Actinomycetota</taxon>
        <taxon>Actinomycetes</taxon>
        <taxon>Frankiales</taxon>
        <taxon>Frankiaceae</taxon>
        <taxon>Protofrankia</taxon>
    </lineage>
</organism>
<evidence type="ECO:0008006" key="4">
    <source>
        <dbReference type="Google" id="ProtNLM"/>
    </source>
</evidence>
<dbReference type="EMBL" id="JWIO01000072">
    <property type="protein sequence ID" value="KLL09609.1"/>
    <property type="molecule type" value="Genomic_DNA"/>
</dbReference>
<evidence type="ECO:0000313" key="2">
    <source>
        <dbReference type="EMBL" id="KLL09609.1"/>
    </source>
</evidence>
<evidence type="ECO:0000313" key="3">
    <source>
        <dbReference type="Proteomes" id="UP000035425"/>
    </source>
</evidence>
<name>A0ABR5EYR7_9ACTN</name>
<gene>
    <name evidence="2" type="ORF">FrCorBMG51_23720</name>
</gene>
<sequence>MLSARATASALAPTRGAAPGGSGCPGRTSPWTTTSKSPAARRSASFALAHSRWSRAAASAGRLGGRGGVPAGVAAVRLERLQQPFHHRGQRLRIADDV</sequence>
<protein>
    <recommendedName>
        <fullName evidence="4">Phosphoglycerate kinase</fullName>
    </recommendedName>
</protein>
<evidence type="ECO:0000256" key="1">
    <source>
        <dbReference type="SAM" id="MobiDB-lite"/>
    </source>
</evidence>
<keyword evidence="3" id="KW-1185">Reference proteome</keyword>
<reference evidence="2 3" key="1">
    <citation type="submission" date="2014-12" db="EMBL/GenBank/DDBJ databases">
        <title>Frankia sp. BMG5.1 draft genome.</title>
        <authorList>
            <person name="Gtari M."/>
            <person name="Ghodhbane-Gtari F."/>
            <person name="Nouioui I."/>
            <person name="Ktari A."/>
            <person name="Hezbri K."/>
            <person name="Mimouni W."/>
            <person name="Sbissi I."/>
            <person name="Ayari A."/>
            <person name="Yamanaka T."/>
            <person name="Normand P."/>
            <person name="Tisa L.S."/>
            <person name="Boudabous A."/>
        </authorList>
    </citation>
    <scope>NUCLEOTIDE SEQUENCE [LARGE SCALE GENOMIC DNA]</scope>
    <source>
        <strain evidence="2 3">BMG5.1</strain>
    </source>
</reference>
<accession>A0ABR5EYR7</accession>
<dbReference type="Proteomes" id="UP000035425">
    <property type="component" value="Unassembled WGS sequence"/>
</dbReference>
<proteinExistence type="predicted"/>
<feature type="region of interest" description="Disordered" evidence="1">
    <location>
        <begin position="1"/>
        <end position="43"/>
    </location>
</feature>